<dbReference type="Pfam" id="PF13561">
    <property type="entry name" value="adh_short_C2"/>
    <property type="match status" value="1"/>
</dbReference>
<protein>
    <submittedName>
        <fullName evidence="2">SDR family oxidoreductase</fullName>
    </submittedName>
</protein>
<proteinExistence type="inferred from homology"/>
<dbReference type="InterPro" id="IPR002347">
    <property type="entry name" value="SDR_fam"/>
</dbReference>
<keyword evidence="3" id="KW-1185">Reference proteome</keyword>
<dbReference type="Gene3D" id="3.40.50.720">
    <property type="entry name" value="NAD(P)-binding Rossmann-like Domain"/>
    <property type="match status" value="1"/>
</dbReference>
<comment type="similarity">
    <text evidence="1">Belongs to the short-chain dehydrogenases/reductases (SDR) family.</text>
</comment>
<gene>
    <name evidence="2" type="ORF">GHK86_20060</name>
</gene>
<reference evidence="2 3" key="1">
    <citation type="submission" date="2019-11" db="EMBL/GenBank/DDBJ databases">
        <title>Acidiferrimicrobium australis gen. nov., sp. nov., an acidophilic and obligately heterotrophic, member of the Actinobacteria that catalyses dissimilatory oxido- reduction of iron isolated from metal-rich acidic water in Chile.</title>
        <authorList>
            <person name="Gonzalez D."/>
            <person name="Huber K."/>
            <person name="Hedrich S."/>
            <person name="Rojas-Villalobos C."/>
            <person name="Quatrini R."/>
            <person name="Dinamarca M.A."/>
            <person name="Schwarz A."/>
            <person name="Canales C."/>
            <person name="Nancucheo I."/>
        </authorList>
    </citation>
    <scope>NUCLEOTIDE SEQUENCE [LARGE SCALE GENOMIC DNA]</scope>
    <source>
        <strain evidence="2 3">USS-CCA1</strain>
    </source>
</reference>
<dbReference type="PANTHER" id="PTHR42760:SF123">
    <property type="entry name" value="OXIDOREDUCTASE"/>
    <property type="match status" value="1"/>
</dbReference>
<name>A0ABW9QZF1_9ACTN</name>
<evidence type="ECO:0000313" key="2">
    <source>
        <dbReference type="EMBL" id="MST35011.1"/>
    </source>
</evidence>
<dbReference type="PRINTS" id="PR00081">
    <property type="entry name" value="GDHRDH"/>
</dbReference>
<accession>A0ABW9QZF1</accession>
<dbReference type="PROSITE" id="PS00061">
    <property type="entry name" value="ADH_SHORT"/>
    <property type="match status" value="1"/>
</dbReference>
<dbReference type="PRINTS" id="PR00080">
    <property type="entry name" value="SDRFAMILY"/>
</dbReference>
<dbReference type="EMBL" id="WJHE01001361">
    <property type="protein sequence ID" value="MST35011.1"/>
    <property type="molecule type" value="Genomic_DNA"/>
</dbReference>
<dbReference type="Proteomes" id="UP000437736">
    <property type="component" value="Unassembled WGS sequence"/>
</dbReference>
<dbReference type="InterPro" id="IPR036291">
    <property type="entry name" value="NAD(P)-bd_dom_sf"/>
</dbReference>
<dbReference type="SUPFAM" id="SSF51735">
    <property type="entry name" value="NAD(P)-binding Rossmann-fold domains"/>
    <property type="match status" value="1"/>
</dbReference>
<organism evidence="2 3">
    <name type="scientific">Acidiferrimicrobium australe</name>
    <dbReference type="NCBI Taxonomy" id="2664430"/>
    <lineage>
        <taxon>Bacteria</taxon>
        <taxon>Bacillati</taxon>
        <taxon>Actinomycetota</taxon>
        <taxon>Acidimicrobiia</taxon>
        <taxon>Acidimicrobiales</taxon>
        <taxon>Acidimicrobiaceae</taxon>
        <taxon>Acidiferrimicrobium</taxon>
    </lineage>
</organism>
<evidence type="ECO:0000313" key="3">
    <source>
        <dbReference type="Proteomes" id="UP000437736"/>
    </source>
</evidence>
<dbReference type="InterPro" id="IPR020904">
    <property type="entry name" value="Sc_DH/Rdtase_CS"/>
</dbReference>
<dbReference type="CDD" id="cd05233">
    <property type="entry name" value="SDR_c"/>
    <property type="match status" value="1"/>
</dbReference>
<comment type="caution">
    <text evidence="2">The sequence shown here is derived from an EMBL/GenBank/DDBJ whole genome shotgun (WGS) entry which is preliminary data.</text>
</comment>
<evidence type="ECO:0000256" key="1">
    <source>
        <dbReference type="ARBA" id="ARBA00006484"/>
    </source>
</evidence>
<dbReference type="PANTHER" id="PTHR42760">
    <property type="entry name" value="SHORT-CHAIN DEHYDROGENASES/REDUCTASES FAMILY MEMBER"/>
    <property type="match status" value="1"/>
</dbReference>
<sequence length="264" mass="26113">MHEPAAHRDELGAGAVLVTGAASGIGLATATRCHEQGWAVGLLDRDEERLGAALATLGAAGAPPVAAEAADVTDAAGVQVAVDALAGRLGRLDAVVNAAGIGGYTGDVVATTPERWERTIAVDLTGVYLVSRAAVPHLRAAGGGRIVHVSSQFGLVGAAGSPAYVAAKSGVIGLTRAMAVDHAAEGILVTCVCPGPIDTPMLRASHADGSVAARAESERTAHRSLLGGPGRPEDVAGTVLFLLGPDAAHLTGAVLAVDGGWTAG</sequence>